<feature type="coiled-coil region" evidence="8">
    <location>
        <begin position="498"/>
        <end position="529"/>
    </location>
</feature>
<keyword evidence="7" id="KW-0234">DNA repair</keyword>
<dbReference type="PANTHER" id="PTHR14025:SF20">
    <property type="entry name" value="FANCONI ANEMIA GROUP M PROTEIN"/>
    <property type="match status" value="1"/>
</dbReference>
<evidence type="ECO:0000256" key="5">
    <source>
        <dbReference type="ARBA" id="ARBA00022840"/>
    </source>
</evidence>
<dbReference type="NCBIfam" id="NF010337">
    <property type="entry name" value="PRK13766.1"/>
    <property type="match status" value="1"/>
</dbReference>
<name>A0A9Q4GJK4_9EURY</name>
<dbReference type="GO" id="GO:0016787">
    <property type="term" value="F:hydrolase activity"/>
    <property type="evidence" value="ECO:0007669"/>
    <property type="project" value="UniProtKB-KW"/>
</dbReference>
<dbReference type="CDD" id="cd20075">
    <property type="entry name" value="XPF_nuclease_XPF_arch"/>
    <property type="match status" value="1"/>
</dbReference>
<feature type="domain" description="Helicase ATP-binding" evidence="9">
    <location>
        <begin position="32"/>
        <end position="199"/>
    </location>
</feature>
<dbReference type="SMART" id="SM00891">
    <property type="entry name" value="ERCC4"/>
    <property type="match status" value="1"/>
</dbReference>
<dbReference type="GO" id="GO:0006281">
    <property type="term" value="P:DNA repair"/>
    <property type="evidence" value="ECO:0007669"/>
    <property type="project" value="UniProtKB-KW"/>
</dbReference>
<evidence type="ECO:0000256" key="3">
    <source>
        <dbReference type="ARBA" id="ARBA00022801"/>
    </source>
</evidence>
<evidence type="ECO:0000256" key="7">
    <source>
        <dbReference type="ARBA" id="ARBA00023204"/>
    </source>
</evidence>
<reference evidence="11" key="1">
    <citation type="submission" date="2022-09" db="EMBL/GenBank/DDBJ databases">
        <title>Haloadaptaus new haloarchaeum isolated from saline soil.</title>
        <authorList>
            <person name="Duran-Viseras A."/>
            <person name="Sanchez-Porro C."/>
            <person name="Ventosa A."/>
        </authorList>
    </citation>
    <scope>NUCLEOTIDE SEQUENCE</scope>
    <source>
        <strain evidence="11">F3-133</strain>
    </source>
</reference>
<dbReference type="AlphaFoldDB" id="A0A9Q4GJK4"/>
<dbReference type="InterPro" id="IPR006166">
    <property type="entry name" value="ERCC4_domain"/>
</dbReference>
<dbReference type="SUPFAM" id="SSF52540">
    <property type="entry name" value="P-loop containing nucleoside triphosphate hydrolases"/>
    <property type="match status" value="1"/>
</dbReference>
<dbReference type="GO" id="GO:0004518">
    <property type="term" value="F:nuclease activity"/>
    <property type="evidence" value="ECO:0007669"/>
    <property type="project" value="InterPro"/>
</dbReference>
<dbReference type="InterPro" id="IPR027417">
    <property type="entry name" value="P-loop_NTPase"/>
</dbReference>
<keyword evidence="2" id="KW-0227">DNA damage</keyword>
<dbReference type="PROSITE" id="PS51192">
    <property type="entry name" value="HELICASE_ATP_BIND_1"/>
    <property type="match status" value="1"/>
</dbReference>
<evidence type="ECO:0000313" key="11">
    <source>
        <dbReference type="EMBL" id="MCX2820013.1"/>
    </source>
</evidence>
<sequence length="770" mass="84549">MSETETSAGGGYIDHELLEGGVVEHRMYQLQLSSAALAEPSLVVLPTGAGKTTVALLVTAARLNREGGRSLFLAPTKPLVEQHASFYREALDVPDDEIRVFTGDVRPDDRADEWEGAKVVIATPQVVENDLIAGRIDLDDVTHLTFDECHRATGDYAYNYIADKYVAEADDPLVTGMTASPGSDKDEILEVCDNIGVSNVEILTEDDPSLAEYTHETEVDWREVEVPEDVLEARDLLNEVVRDRMNRLKRLGAVDKARADVSMKKLLSARGDIQEMMDAGESAGYTAMSVHAEVMKLRHAVEIVETQGVETLVSYFEKLENEARSSGGSKAVKRLMGESKVQEAREIAEEYDGVHPKMDVLRSLVFDELSSGEDARVIVFTEYRDTASTLVDFLDAGDARPVRFVGQANKEGDPGLTQKQQQEVLGSFREGEENVLVATSVAEEGLDIPEVDLVVFYEPVPSEIRAIQRRGRTGRERAGRVVVLIAEDTRDEAYFWSARRKEDRMEREINELKGVEDEINDELDESQRALGEFDADGEGAETENGEADETDDAVTVVADQRETKSNVVRELDTSDIDVELETLDVGDYVLSDRVAVERKSVQDFVDTLTGGRSLFEQTGDLSSSYSRPLLVLEGEREALYSTGVHKNAVRGALASVVVDYGVPVLFTADEDETAETLGVVARREQEESDREVRVHGEKSSATLTEQQEYVVSSIADVGPVTARALLDEFGSVEDVMTADEDALRNAEGVGEKTAGRIREVVGSGYEGGEG</sequence>
<dbReference type="InterPro" id="IPR001650">
    <property type="entry name" value="Helicase_C-like"/>
</dbReference>
<evidence type="ECO:0000313" key="12">
    <source>
        <dbReference type="Proteomes" id="UP001149411"/>
    </source>
</evidence>
<accession>A0A9Q4GJK4</accession>
<evidence type="ECO:0000256" key="1">
    <source>
        <dbReference type="ARBA" id="ARBA00022741"/>
    </source>
</evidence>
<keyword evidence="1" id="KW-0547">Nucleotide-binding</keyword>
<dbReference type="GO" id="GO:0005524">
    <property type="term" value="F:ATP binding"/>
    <property type="evidence" value="ECO:0007669"/>
    <property type="project" value="UniProtKB-KW"/>
</dbReference>
<dbReference type="FunFam" id="3.40.50.300:FF:001992">
    <property type="entry name" value="ATP-dependent RNA helicase, putative"/>
    <property type="match status" value="1"/>
</dbReference>
<dbReference type="Gene3D" id="1.20.1320.20">
    <property type="entry name" value="hef helicase domain"/>
    <property type="match status" value="1"/>
</dbReference>
<keyword evidence="8" id="KW-0175">Coiled coil</keyword>
<comment type="caution">
    <text evidence="11">The sequence shown here is derived from an EMBL/GenBank/DDBJ whole genome shotgun (WGS) entry which is preliminary data.</text>
</comment>
<keyword evidence="4 11" id="KW-0347">Helicase</keyword>
<dbReference type="EMBL" id="RKLV01000016">
    <property type="protein sequence ID" value="MCX2820013.1"/>
    <property type="molecule type" value="Genomic_DNA"/>
</dbReference>
<dbReference type="RefSeq" id="WP_266088811.1">
    <property type="nucleotide sequence ID" value="NZ_RKLV01000016.1"/>
</dbReference>
<dbReference type="Pfam" id="PF02732">
    <property type="entry name" value="ERCC4"/>
    <property type="match status" value="1"/>
</dbReference>
<dbReference type="InterPro" id="IPR010994">
    <property type="entry name" value="RuvA_2-like"/>
</dbReference>
<dbReference type="InterPro" id="IPR011335">
    <property type="entry name" value="Restrct_endonuc-II-like"/>
</dbReference>
<dbReference type="PROSITE" id="PS51194">
    <property type="entry name" value="HELICASE_CTER"/>
    <property type="match status" value="1"/>
</dbReference>
<dbReference type="SMART" id="SM00490">
    <property type="entry name" value="HELICc"/>
    <property type="match status" value="1"/>
</dbReference>
<evidence type="ECO:0000259" key="9">
    <source>
        <dbReference type="PROSITE" id="PS51192"/>
    </source>
</evidence>
<proteinExistence type="predicted"/>
<evidence type="ECO:0000256" key="2">
    <source>
        <dbReference type="ARBA" id="ARBA00022763"/>
    </source>
</evidence>
<dbReference type="SUPFAM" id="SSF52980">
    <property type="entry name" value="Restriction endonuclease-like"/>
    <property type="match status" value="1"/>
</dbReference>
<evidence type="ECO:0000256" key="8">
    <source>
        <dbReference type="SAM" id="Coils"/>
    </source>
</evidence>
<dbReference type="Gene3D" id="3.40.50.10130">
    <property type="match status" value="1"/>
</dbReference>
<dbReference type="Gene3D" id="1.10.150.20">
    <property type="entry name" value="5' to 3' exonuclease, C-terminal subdomain"/>
    <property type="match status" value="1"/>
</dbReference>
<dbReference type="Pfam" id="PF00270">
    <property type="entry name" value="DEAD"/>
    <property type="match status" value="1"/>
</dbReference>
<dbReference type="Pfam" id="PF21210">
    <property type="entry name" value="RNA_helicase_helical"/>
    <property type="match status" value="1"/>
</dbReference>
<keyword evidence="6" id="KW-0238">DNA-binding</keyword>
<dbReference type="CDD" id="cd12089">
    <property type="entry name" value="Hef_ID"/>
    <property type="match status" value="1"/>
</dbReference>
<dbReference type="InterPro" id="IPR014001">
    <property type="entry name" value="Helicase_ATP-bd"/>
</dbReference>
<dbReference type="InterPro" id="IPR041755">
    <property type="entry name" value="Hef_ID"/>
</dbReference>
<keyword evidence="12" id="KW-1185">Reference proteome</keyword>
<keyword evidence="3" id="KW-0378">Hydrolase</keyword>
<dbReference type="Proteomes" id="UP001149411">
    <property type="component" value="Unassembled WGS sequence"/>
</dbReference>
<evidence type="ECO:0000259" key="10">
    <source>
        <dbReference type="PROSITE" id="PS51194"/>
    </source>
</evidence>
<evidence type="ECO:0000256" key="4">
    <source>
        <dbReference type="ARBA" id="ARBA00022806"/>
    </source>
</evidence>
<dbReference type="Pfam" id="PF00271">
    <property type="entry name" value="Helicase_C"/>
    <property type="match status" value="1"/>
</dbReference>
<dbReference type="SMART" id="SM00487">
    <property type="entry name" value="DEXDc"/>
    <property type="match status" value="1"/>
</dbReference>
<feature type="domain" description="Helicase C-terminal" evidence="10">
    <location>
        <begin position="357"/>
        <end position="531"/>
    </location>
</feature>
<gene>
    <name evidence="11" type="ORF">EGH25_11700</name>
</gene>
<dbReference type="GO" id="GO:0004386">
    <property type="term" value="F:helicase activity"/>
    <property type="evidence" value="ECO:0007669"/>
    <property type="project" value="UniProtKB-KW"/>
</dbReference>
<dbReference type="PANTHER" id="PTHR14025">
    <property type="entry name" value="FANCONI ANEMIA GROUP M FANCM FAMILY MEMBER"/>
    <property type="match status" value="1"/>
</dbReference>
<organism evidence="11 12">
    <name type="scientific">Halorutilus salinus</name>
    <dbReference type="NCBI Taxonomy" id="2487751"/>
    <lineage>
        <taxon>Archaea</taxon>
        <taxon>Methanobacteriati</taxon>
        <taxon>Methanobacteriota</taxon>
        <taxon>Stenosarchaea group</taxon>
        <taxon>Halobacteria</taxon>
        <taxon>Halorutilales</taxon>
        <taxon>Halorutilaceae</taxon>
        <taxon>Halorutilus</taxon>
    </lineage>
</organism>
<dbReference type="InterPro" id="IPR011545">
    <property type="entry name" value="DEAD/DEAH_box_helicase_dom"/>
</dbReference>
<keyword evidence="5" id="KW-0067">ATP-binding</keyword>
<dbReference type="Pfam" id="PF14520">
    <property type="entry name" value="HHH_5"/>
    <property type="match status" value="1"/>
</dbReference>
<dbReference type="GO" id="GO:0003677">
    <property type="term" value="F:DNA binding"/>
    <property type="evidence" value="ECO:0007669"/>
    <property type="project" value="UniProtKB-KW"/>
</dbReference>
<dbReference type="Gene3D" id="3.40.50.300">
    <property type="entry name" value="P-loop containing nucleotide triphosphate hydrolases"/>
    <property type="match status" value="2"/>
</dbReference>
<protein>
    <submittedName>
        <fullName evidence="11">DEAD/DEAH box helicase</fullName>
    </submittedName>
</protein>
<dbReference type="SUPFAM" id="SSF47781">
    <property type="entry name" value="RuvA domain 2-like"/>
    <property type="match status" value="1"/>
</dbReference>
<evidence type="ECO:0000256" key="6">
    <source>
        <dbReference type="ARBA" id="ARBA00023125"/>
    </source>
</evidence>
<dbReference type="GO" id="GO:0140097">
    <property type="term" value="F:catalytic activity, acting on DNA"/>
    <property type="evidence" value="ECO:0007669"/>
    <property type="project" value="UniProtKB-ARBA"/>
</dbReference>